<name>A0ACA9Y288_9ASCO</name>
<dbReference type="Proteomes" id="UP001152531">
    <property type="component" value="Unassembled WGS sequence"/>
</dbReference>
<sequence length="188" mass="21999">MDDNIDPKELSNIYKKNGTFDRQRKQLLDNFKSSMTHTNLLLKLKIMVENKVKQDPSILTKNKGKMAALIQGEILGSGKEDDSFLSIVDKDIQEKLIDSPEFHNLIKTDLKDIKRKKLGISDEEFAKQLEEENKLEKIKLAEKERNNIKKHKINKPPKVMIRDRNNYRRPTSSNNRTNNSSKDYHLMY</sequence>
<gene>
    <name evidence="1" type="ORF">CLIB1444_02S00386</name>
</gene>
<keyword evidence="2" id="KW-1185">Reference proteome</keyword>
<protein>
    <submittedName>
        <fullName evidence="1">Uncharacterized protein</fullName>
    </submittedName>
</protein>
<dbReference type="EMBL" id="CALSDN010000002">
    <property type="protein sequence ID" value="CAH6719075.1"/>
    <property type="molecule type" value="Genomic_DNA"/>
</dbReference>
<evidence type="ECO:0000313" key="1">
    <source>
        <dbReference type="EMBL" id="CAH6719075.1"/>
    </source>
</evidence>
<reference evidence="1" key="1">
    <citation type="submission" date="2022-06" db="EMBL/GenBank/DDBJ databases">
        <authorList>
            <person name="Legras J.-L."/>
            <person name="Devillers H."/>
            <person name="Grondin C."/>
        </authorList>
    </citation>
    <scope>NUCLEOTIDE SEQUENCE</scope>
    <source>
        <strain evidence="1">CLIB 1444</strain>
    </source>
</reference>
<comment type="caution">
    <text evidence="1">The sequence shown here is derived from an EMBL/GenBank/DDBJ whole genome shotgun (WGS) entry which is preliminary data.</text>
</comment>
<organism evidence="1 2">
    <name type="scientific">[Candida] jaroonii</name>
    <dbReference type="NCBI Taxonomy" id="467808"/>
    <lineage>
        <taxon>Eukaryota</taxon>
        <taxon>Fungi</taxon>
        <taxon>Dikarya</taxon>
        <taxon>Ascomycota</taxon>
        <taxon>Saccharomycotina</taxon>
        <taxon>Pichiomycetes</taxon>
        <taxon>Debaryomycetaceae</taxon>
        <taxon>Yamadazyma</taxon>
    </lineage>
</organism>
<proteinExistence type="predicted"/>
<evidence type="ECO:0000313" key="2">
    <source>
        <dbReference type="Proteomes" id="UP001152531"/>
    </source>
</evidence>
<accession>A0ACA9Y288</accession>